<organism evidence="2 3">
    <name type="scientific">Flavobacterium rhamnosiphilum</name>
    <dbReference type="NCBI Taxonomy" id="2541724"/>
    <lineage>
        <taxon>Bacteria</taxon>
        <taxon>Pseudomonadati</taxon>
        <taxon>Bacteroidota</taxon>
        <taxon>Flavobacteriia</taxon>
        <taxon>Flavobacteriales</taxon>
        <taxon>Flavobacteriaceae</taxon>
        <taxon>Flavobacterium</taxon>
    </lineage>
</organism>
<accession>A0A4R5F7P6</accession>
<comment type="caution">
    <text evidence="2">The sequence shown here is derived from an EMBL/GenBank/DDBJ whole genome shotgun (WGS) entry which is preliminary data.</text>
</comment>
<proteinExistence type="predicted"/>
<feature type="domain" description="DUF6998" evidence="1">
    <location>
        <begin position="30"/>
        <end position="140"/>
    </location>
</feature>
<dbReference type="Pfam" id="PF22522">
    <property type="entry name" value="DUF6998"/>
    <property type="match status" value="1"/>
</dbReference>
<name>A0A4R5F7P6_9FLAO</name>
<evidence type="ECO:0000313" key="3">
    <source>
        <dbReference type="Proteomes" id="UP000294814"/>
    </source>
</evidence>
<dbReference type="InterPro" id="IPR054267">
    <property type="entry name" value="DUF6998"/>
</dbReference>
<reference evidence="2 3" key="1">
    <citation type="submission" date="2019-03" db="EMBL/GenBank/DDBJ databases">
        <title>Novel species of Flavobacterium.</title>
        <authorList>
            <person name="Liu Q."/>
            <person name="Xin Y.-H."/>
        </authorList>
    </citation>
    <scope>NUCLEOTIDE SEQUENCE [LARGE SCALE GENOMIC DNA]</scope>
    <source>
        <strain evidence="2 3">LB3P52</strain>
    </source>
</reference>
<dbReference type="Proteomes" id="UP000294814">
    <property type="component" value="Unassembled WGS sequence"/>
</dbReference>
<dbReference type="RefSeq" id="WP_131916509.1">
    <property type="nucleotide sequence ID" value="NZ_SMLG01000007.1"/>
</dbReference>
<gene>
    <name evidence="2" type="ORF">E0I26_10925</name>
</gene>
<dbReference type="EMBL" id="SMLG01000007">
    <property type="protein sequence ID" value="TDE43557.1"/>
    <property type="molecule type" value="Genomic_DNA"/>
</dbReference>
<dbReference type="AlphaFoldDB" id="A0A4R5F7P6"/>
<keyword evidence="3" id="KW-1185">Reference proteome</keyword>
<evidence type="ECO:0000313" key="2">
    <source>
        <dbReference type="EMBL" id="TDE43557.1"/>
    </source>
</evidence>
<protein>
    <recommendedName>
        <fullName evidence="1">DUF6998 domain-containing protein</fullName>
    </recommendedName>
</protein>
<evidence type="ECO:0000259" key="1">
    <source>
        <dbReference type="Pfam" id="PF22522"/>
    </source>
</evidence>
<dbReference type="OrthoDB" id="7221045at2"/>
<sequence>MLTKIQIGILYQKYLDIIKLETIELGCAPTEVRHLIGRLGEFFCALETNGTLAKETNQHGFDVISENGRRVSVKTTAQTSGFVAINKKTLNKVDDLMILQYINNELQIIYFDKIENATNNCRTWNDNFELDISRAKKMTQNKE</sequence>